<dbReference type="Proteomes" id="UP000681751">
    <property type="component" value="Segment"/>
</dbReference>
<reference evidence="1" key="1">
    <citation type="submission" date="2019-08" db="EMBL/GenBank/DDBJ databases">
        <title>Identification of single stranded DNA viruses in chicken tracheal swab swabs.</title>
        <authorList>
            <person name="Chrzastek K."/>
            <person name="Kapczynski D."/>
            <person name="Kulkarni A."/>
            <person name="Chappell L."/>
            <person name="Schmidlin K."/>
            <person name="Varsani A."/>
        </authorList>
    </citation>
    <scope>NUCLEOTIDE SEQUENCE</scope>
    <source>
        <strain evidence="1">Mg4_1218</strain>
    </source>
</reference>
<accession>A0A6G9W2E5</accession>
<name>A0A6G9W2E5_9VIRU</name>
<sequence length="298" mass="34605">MAWTRRSGRFGRRRGFRRRYRPRRRFRGRRNYRSRRPRMTTRRVRNIAARKCRDNMRTGSLNGDGSFNAYGGLNMAGENLYGVLFSPTARIPAQTLAPNPAMRVKSRCFVRGFSERINFRTDSGETWRWRRIVFSTPNLGQNLSQDFLSNYYDSVNGQIRSLINVRSGNFASDLARIYSFIFEGTRNADWANPLTAKVDRTKVRIWADQIFTIQSNNDRGTDKNFKFWYPINKTIHYDEGELGADSKFVSKWSDSRMAPGRVGDIFIFDILSSNENTTGDTAIFSPHCTYYWHEGSAA</sequence>
<keyword evidence="2" id="KW-1185">Reference proteome</keyword>
<dbReference type="EMBL" id="MN379608">
    <property type="protein sequence ID" value="QIR82240.1"/>
    <property type="molecule type" value="Genomic_DNA"/>
</dbReference>
<protein>
    <submittedName>
        <fullName evidence="1">Capsid protein</fullName>
    </submittedName>
</protein>
<evidence type="ECO:0000313" key="2">
    <source>
        <dbReference type="Proteomes" id="UP000681751"/>
    </source>
</evidence>
<dbReference type="GeneID" id="80536565"/>
<organism evidence="1 2">
    <name type="scientific">Chicken genomovirus mg4_1218</name>
    <dbReference type="NCBI Taxonomy" id="2720945"/>
    <lineage>
        <taxon>Viruses</taxon>
        <taxon>Monodnaviria</taxon>
        <taxon>Shotokuvirae</taxon>
        <taxon>Cressdnaviricota</taxon>
        <taxon>Repensiviricetes</taxon>
        <taxon>Geplafuvirales</taxon>
        <taxon>Genomoviridae</taxon>
        <taxon>Gemykibivirus</taxon>
        <taxon>Gemykibivirus galga3</taxon>
    </lineage>
</organism>
<proteinExistence type="predicted"/>
<evidence type="ECO:0000313" key="1">
    <source>
        <dbReference type="EMBL" id="QIR82240.1"/>
    </source>
</evidence>
<dbReference type="KEGG" id="vg:80536565"/>
<dbReference type="RefSeq" id="YP_010798388.1">
    <property type="nucleotide sequence ID" value="NC_076434.1"/>
</dbReference>